<accession>A0AAN7K2Z5</accession>
<dbReference type="AlphaFoldDB" id="A0AAN7K2Z5"/>
<feature type="region of interest" description="Disordered" evidence="1">
    <location>
        <begin position="197"/>
        <end position="221"/>
    </location>
</feature>
<evidence type="ECO:0000256" key="1">
    <source>
        <dbReference type="SAM" id="MobiDB-lite"/>
    </source>
</evidence>
<evidence type="ECO:0000313" key="2">
    <source>
        <dbReference type="EMBL" id="KAK4756503.1"/>
    </source>
</evidence>
<keyword evidence="3" id="KW-1185">Reference proteome</keyword>
<reference evidence="2 3" key="1">
    <citation type="journal article" date="2023" name="Hortic Res">
        <title>Pangenome of water caltrop reveals structural variations and asymmetric subgenome divergence after allopolyploidization.</title>
        <authorList>
            <person name="Zhang X."/>
            <person name="Chen Y."/>
            <person name="Wang L."/>
            <person name="Yuan Y."/>
            <person name="Fang M."/>
            <person name="Shi L."/>
            <person name="Lu R."/>
            <person name="Comes H.P."/>
            <person name="Ma Y."/>
            <person name="Chen Y."/>
            <person name="Huang G."/>
            <person name="Zhou Y."/>
            <person name="Zheng Z."/>
            <person name="Qiu Y."/>
        </authorList>
    </citation>
    <scope>NUCLEOTIDE SEQUENCE [LARGE SCALE GENOMIC DNA]</scope>
    <source>
        <tissue evidence="2">Roots</tissue>
    </source>
</reference>
<protein>
    <submittedName>
        <fullName evidence="2">Uncharacterized protein</fullName>
    </submittedName>
</protein>
<dbReference type="EMBL" id="JAXIOK010000013">
    <property type="protein sequence ID" value="KAK4756503.1"/>
    <property type="molecule type" value="Genomic_DNA"/>
</dbReference>
<feature type="region of interest" description="Disordered" evidence="1">
    <location>
        <begin position="1"/>
        <end position="46"/>
    </location>
</feature>
<sequence>MWRQKSFSVGVDSDQSISDDEEIDGDSSRSCFLSSSRANKKGGSQILSQLERLRDAGKTNSSMKCNLSMQKAAGFVPFSDKVELPSSRIDGSLLWPVKGSPKFFSDEEMISDDEDNNVFPKVSIISTTNKDCEEKRNWDSPVESHVEVPGHEHPERSMAEFLDDLSERLPTGLPTEYNQFGSKGKQRIQLAMKRSIEVVEDSEDESESLDSDSPGEEERNFQILKVPSPEKKRQIIVDHFQDLLDASPWRDKNALVSSFNSSSFGLFGRLQMVIQNEKHRELGFMNNLHKSETLPCKICFFLFISFLEGCLKLPPPEIAAFRNTDTTSLLDTRFLLLLEILVCLFTVEKFFLSTCYAHPCDFVLYFSWICFSHSLPQLEPAASMYLFCQATWKQS</sequence>
<comment type="caution">
    <text evidence="2">The sequence shown here is derived from an EMBL/GenBank/DDBJ whole genome shotgun (WGS) entry which is preliminary data.</text>
</comment>
<organism evidence="2 3">
    <name type="scientific">Trapa incisa</name>
    <dbReference type="NCBI Taxonomy" id="236973"/>
    <lineage>
        <taxon>Eukaryota</taxon>
        <taxon>Viridiplantae</taxon>
        <taxon>Streptophyta</taxon>
        <taxon>Embryophyta</taxon>
        <taxon>Tracheophyta</taxon>
        <taxon>Spermatophyta</taxon>
        <taxon>Magnoliopsida</taxon>
        <taxon>eudicotyledons</taxon>
        <taxon>Gunneridae</taxon>
        <taxon>Pentapetalae</taxon>
        <taxon>rosids</taxon>
        <taxon>malvids</taxon>
        <taxon>Myrtales</taxon>
        <taxon>Lythraceae</taxon>
        <taxon>Trapa</taxon>
    </lineage>
</organism>
<name>A0AAN7K2Z5_9MYRT</name>
<feature type="compositionally biased region" description="Acidic residues" evidence="1">
    <location>
        <begin position="198"/>
        <end position="215"/>
    </location>
</feature>
<gene>
    <name evidence="2" type="ORF">SAY87_006630</name>
</gene>
<dbReference type="PANTHER" id="PTHR35686">
    <property type="entry name" value="KINETOCHORE PROTEIN"/>
    <property type="match status" value="1"/>
</dbReference>
<dbReference type="Proteomes" id="UP001345219">
    <property type="component" value="Chromosome 6"/>
</dbReference>
<dbReference type="PANTHER" id="PTHR35686:SF1">
    <property type="entry name" value="KINETOCHORE PROTEIN"/>
    <property type="match status" value="1"/>
</dbReference>
<evidence type="ECO:0000313" key="3">
    <source>
        <dbReference type="Proteomes" id="UP001345219"/>
    </source>
</evidence>
<proteinExistence type="predicted"/>